<accession>A0A9P4TYI1</accession>
<keyword evidence="4" id="KW-1185">Reference proteome</keyword>
<protein>
    <submittedName>
        <fullName evidence="3">Trm112p-domain-containing protein</fullName>
    </submittedName>
</protein>
<dbReference type="PANTHER" id="PTHR12773:SF0">
    <property type="entry name" value="MULTIFUNCTIONAL METHYLTRANSFERASE SUBUNIT TRM112-LIKE PROTEIN"/>
    <property type="match status" value="1"/>
</dbReference>
<dbReference type="GO" id="GO:0070476">
    <property type="term" value="P:rRNA (guanine-N7)-methylation"/>
    <property type="evidence" value="ECO:0007669"/>
    <property type="project" value="TreeGrafter"/>
</dbReference>
<dbReference type="Pfam" id="PF03966">
    <property type="entry name" value="Trm112p"/>
    <property type="match status" value="1"/>
</dbReference>
<dbReference type="OrthoDB" id="2187549at2759"/>
<dbReference type="InterPro" id="IPR005651">
    <property type="entry name" value="Trm112-like"/>
</dbReference>
<evidence type="ECO:0000256" key="2">
    <source>
        <dbReference type="SAM" id="MobiDB-lite"/>
    </source>
</evidence>
<gene>
    <name evidence="3" type="ORF">EJ08DRAFT_263858</name>
</gene>
<dbReference type="PANTHER" id="PTHR12773">
    <property type="entry name" value="UPF0315 PROTEIN-RELATED"/>
    <property type="match status" value="1"/>
</dbReference>
<dbReference type="AlphaFoldDB" id="A0A9P4TYI1"/>
<feature type="region of interest" description="Disordered" evidence="2">
    <location>
        <begin position="83"/>
        <end position="105"/>
    </location>
</feature>
<evidence type="ECO:0000313" key="3">
    <source>
        <dbReference type="EMBL" id="KAF2429907.1"/>
    </source>
</evidence>
<dbReference type="GO" id="GO:0046982">
    <property type="term" value="F:protein heterodimerization activity"/>
    <property type="evidence" value="ECO:0007669"/>
    <property type="project" value="InterPro"/>
</dbReference>
<dbReference type="EMBL" id="MU007043">
    <property type="protein sequence ID" value="KAF2429907.1"/>
    <property type="molecule type" value="Genomic_DNA"/>
</dbReference>
<comment type="caution">
    <text evidence="3">The sequence shown here is derived from an EMBL/GenBank/DDBJ whole genome shotgun (WGS) entry which is preliminary data.</text>
</comment>
<evidence type="ECO:0000256" key="1">
    <source>
        <dbReference type="ARBA" id="ARBA00007980"/>
    </source>
</evidence>
<proteinExistence type="inferred from homology"/>
<sequence>MKILTLNFLTCARKACKPQATSFPLHPADSTLEIQESDLNIIFLQNILPRLDWPALISITTELGLPGLQAEPPEAEDLVVKEGGAKAEGEGMEVTEKSEESEKEASQLGKDLHRLLIETTIQEGKLMCACCGHEYAIKEGIANFLLPSHLV</sequence>
<dbReference type="Gene3D" id="2.20.25.10">
    <property type="match status" value="1"/>
</dbReference>
<evidence type="ECO:0000313" key="4">
    <source>
        <dbReference type="Proteomes" id="UP000800235"/>
    </source>
</evidence>
<organism evidence="3 4">
    <name type="scientific">Tothia fuscella</name>
    <dbReference type="NCBI Taxonomy" id="1048955"/>
    <lineage>
        <taxon>Eukaryota</taxon>
        <taxon>Fungi</taxon>
        <taxon>Dikarya</taxon>
        <taxon>Ascomycota</taxon>
        <taxon>Pezizomycotina</taxon>
        <taxon>Dothideomycetes</taxon>
        <taxon>Pleosporomycetidae</taxon>
        <taxon>Venturiales</taxon>
        <taxon>Cylindrosympodiaceae</taxon>
        <taxon>Tothia</taxon>
    </lineage>
</organism>
<reference evidence="3" key="1">
    <citation type="journal article" date="2020" name="Stud. Mycol.">
        <title>101 Dothideomycetes genomes: a test case for predicting lifestyles and emergence of pathogens.</title>
        <authorList>
            <person name="Haridas S."/>
            <person name="Albert R."/>
            <person name="Binder M."/>
            <person name="Bloem J."/>
            <person name="Labutti K."/>
            <person name="Salamov A."/>
            <person name="Andreopoulos B."/>
            <person name="Baker S."/>
            <person name="Barry K."/>
            <person name="Bills G."/>
            <person name="Bluhm B."/>
            <person name="Cannon C."/>
            <person name="Castanera R."/>
            <person name="Culley D."/>
            <person name="Daum C."/>
            <person name="Ezra D."/>
            <person name="Gonzalez J."/>
            <person name="Henrissat B."/>
            <person name="Kuo A."/>
            <person name="Liang C."/>
            <person name="Lipzen A."/>
            <person name="Lutzoni F."/>
            <person name="Magnuson J."/>
            <person name="Mondo S."/>
            <person name="Nolan M."/>
            <person name="Ohm R."/>
            <person name="Pangilinan J."/>
            <person name="Park H.-J."/>
            <person name="Ramirez L."/>
            <person name="Alfaro M."/>
            <person name="Sun H."/>
            <person name="Tritt A."/>
            <person name="Yoshinaga Y."/>
            <person name="Zwiers L.-H."/>
            <person name="Turgeon B."/>
            <person name="Goodwin S."/>
            <person name="Spatafora J."/>
            <person name="Crous P."/>
            <person name="Grigoriev I."/>
        </authorList>
    </citation>
    <scope>NUCLEOTIDE SEQUENCE</scope>
    <source>
        <strain evidence="3">CBS 130266</strain>
    </source>
</reference>
<dbReference type="InterPro" id="IPR039127">
    <property type="entry name" value="Trm112"/>
</dbReference>
<name>A0A9P4TYI1_9PEZI</name>
<comment type="similarity">
    <text evidence="1">Belongs to the TRM112 family.</text>
</comment>
<dbReference type="GO" id="GO:0030488">
    <property type="term" value="P:tRNA methylation"/>
    <property type="evidence" value="ECO:0007669"/>
    <property type="project" value="TreeGrafter"/>
</dbReference>
<dbReference type="Proteomes" id="UP000800235">
    <property type="component" value="Unassembled WGS sequence"/>
</dbReference>